<feature type="domain" description="GGDEF" evidence="2">
    <location>
        <begin position="244"/>
        <end position="377"/>
    </location>
</feature>
<dbReference type="SUPFAM" id="SSF55073">
    <property type="entry name" value="Nucleotide cyclase"/>
    <property type="match status" value="1"/>
</dbReference>
<dbReference type="PANTHER" id="PTHR45138">
    <property type="entry name" value="REGULATORY COMPONENTS OF SENSORY TRANSDUCTION SYSTEM"/>
    <property type="match status" value="1"/>
</dbReference>
<dbReference type="Gene3D" id="3.30.70.270">
    <property type="match status" value="1"/>
</dbReference>
<dbReference type="Pfam" id="PF00990">
    <property type="entry name" value="GGDEF"/>
    <property type="match status" value="1"/>
</dbReference>
<evidence type="ECO:0000313" key="3">
    <source>
        <dbReference type="EMBL" id="KKO03206.1"/>
    </source>
</evidence>
<evidence type="ECO:0000259" key="2">
    <source>
        <dbReference type="PROSITE" id="PS50887"/>
    </source>
</evidence>
<name>A0A0F9VDF3_9ZZZZ</name>
<dbReference type="PANTHER" id="PTHR45138:SF9">
    <property type="entry name" value="DIGUANYLATE CYCLASE DGCM-RELATED"/>
    <property type="match status" value="1"/>
</dbReference>
<dbReference type="CDD" id="cd01949">
    <property type="entry name" value="GGDEF"/>
    <property type="match status" value="1"/>
</dbReference>
<sequence length="402" mass="45834">MIIQRLWHQSRWRLTMIFAVIFIAMSAILGNYVNNACQRASADYTSLISDIMLAQQSIPQPRLPTTARNHQANIQHIENIGHFFSVSKKHLDDIKNNIEHHRFLNANVISLSNHFYELHNRFSRLNLVVQAAPSRPELIQTLQHSAIELNNKQEWLYSELLYELQGLSQQQRLAMQRLSISMSVLLVLVFSAAITLCMAVLHLRHQRNLMQKLMLTDELTGLYNRRHLVNVALAALTQAQRDKTPLSLLVLDIDYFKSINDSYGHPTGDEVLRQISGRLGNLSRPSDIFARIGGEEFCLLMPNTYTYDALQVADRFRLEIENMQFEGIATGVRLTISIGVTTGTGDEHTFEQLYSFADKALYAAKTNGRNRVESMLPPISHPASNLDEKNYFHQLMSQSSDS</sequence>
<evidence type="ECO:0000256" key="1">
    <source>
        <dbReference type="SAM" id="Phobius"/>
    </source>
</evidence>
<dbReference type="FunFam" id="3.30.70.270:FF:000001">
    <property type="entry name" value="Diguanylate cyclase domain protein"/>
    <property type="match status" value="1"/>
</dbReference>
<comment type="caution">
    <text evidence="3">The sequence shown here is derived from an EMBL/GenBank/DDBJ whole genome shotgun (WGS) entry which is preliminary data.</text>
</comment>
<dbReference type="PROSITE" id="PS50887">
    <property type="entry name" value="GGDEF"/>
    <property type="match status" value="1"/>
</dbReference>
<feature type="transmembrane region" description="Helical" evidence="1">
    <location>
        <begin position="12"/>
        <end position="33"/>
    </location>
</feature>
<dbReference type="NCBIfam" id="TIGR00254">
    <property type="entry name" value="GGDEF"/>
    <property type="match status" value="1"/>
</dbReference>
<feature type="transmembrane region" description="Helical" evidence="1">
    <location>
        <begin position="178"/>
        <end position="203"/>
    </location>
</feature>
<dbReference type="InterPro" id="IPR050469">
    <property type="entry name" value="Diguanylate_Cyclase"/>
</dbReference>
<reference evidence="3" key="1">
    <citation type="journal article" date="2015" name="Nature">
        <title>Complex archaea that bridge the gap between prokaryotes and eukaryotes.</title>
        <authorList>
            <person name="Spang A."/>
            <person name="Saw J.H."/>
            <person name="Jorgensen S.L."/>
            <person name="Zaremba-Niedzwiedzka K."/>
            <person name="Martijn J."/>
            <person name="Lind A.E."/>
            <person name="van Eijk R."/>
            <person name="Schleper C."/>
            <person name="Guy L."/>
            <person name="Ettema T.J."/>
        </authorList>
    </citation>
    <scope>NUCLEOTIDE SEQUENCE</scope>
</reference>
<keyword evidence="1" id="KW-1133">Transmembrane helix</keyword>
<gene>
    <name evidence="3" type="ORF">LCGC14_0096190</name>
</gene>
<dbReference type="GO" id="GO:0005886">
    <property type="term" value="C:plasma membrane"/>
    <property type="evidence" value="ECO:0007669"/>
    <property type="project" value="TreeGrafter"/>
</dbReference>
<dbReference type="InterPro" id="IPR043128">
    <property type="entry name" value="Rev_trsase/Diguanyl_cyclase"/>
</dbReference>
<dbReference type="InterPro" id="IPR000160">
    <property type="entry name" value="GGDEF_dom"/>
</dbReference>
<protein>
    <recommendedName>
        <fullName evidence="2">GGDEF domain-containing protein</fullName>
    </recommendedName>
</protein>
<keyword evidence="1" id="KW-0812">Transmembrane</keyword>
<keyword evidence="1" id="KW-0472">Membrane</keyword>
<proteinExistence type="predicted"/>
<dbReference type="InterPro" id="IPR029787">
    <property type="entry name" value="Nucleotide_cyclase"/>
</dbReference>
<dbReference type="GO" id="GO:0043709">
    <property type="term" value="P:cell adhesion involved in single-species biofilm formation"/>
    <property type="evidence" value="ECO:0007669"/>
    <property type="project" value="TreeGrafter"/>
</dbReference>
<dbReference type="AlphaFoldDB" id="A0A0F9VDF3"/>
<organism evidence="3">
    <name type="scientific">marine sediment metagenome</name>
    <dbReference type="NCBI Taxonomy" id="412755"/>
    <lineage>
        <taxon>unclassified sequences</taxon>
        <taxon>metagenomes</taxon>
        <taxon>ecological metagenomes</taxon>
    </lineage>
</organism>
<dbReference type="GO" id="GO:0052621">
    <property type="term" value="F:diguanylate cyclase activity"/>
    <property type="evidence" value="ECO:0007669"/>
    <property type="project" value="TreeGrafter"/>
</dbReference>
<dbReference type="GO" id="GO:1902201">
    <property type="term" value="P:negative regulation of bacterial-type flagellum-dependent cell motility"/>
    <property type="evidence" value="ECO:0007669"/>
    <property type="project" value="TreeGrafter"/>
</dbReference>
<dbReference type="EMBL" id="LAZR01000027">
    <property type="protein sequence ID" value="KKO03206.1"/>
    <property type="molecule type" value="Genomic_DNA"/>
</dbReference>
<dbReference type="SMART" id="SM00267">
    <property type="entry name" value="GGDEF"/>
    <property type="match status" value="1"/>
</dbReference>
<accession>A0A0F9VDF3</accession>